<feature type="transmembrane region" description="Helical" evidence="6">
    <location>
        <begin position="155"/>
        <end position="174"/>
    </location>
</feature>
<dbReference type="PROSITE" id="PS50850">
    <property type="entry name" value="MFS"/>
    <property type="match status" value="1"/>
</dbReference>
<dbReference type="GO" id="GO:0016020">
    <property type="term" value="C:membrane"/>
    <property type="evidence" value="ECO:0007669"/>
    <property type="project" value="UniProtKB-SubCell"/>
</dbReference>
<feature type="transmembrane region" description="Helical" evidence="6">
    <location>
        <begin position="452"/>
        <end position="475"/>
    </location>
</feature>
<keyword evidence="2 6" id="KW-0812">Transmembrane</keyword>
<dbReference type="GO" id="GO:0022857">
    <property type="term" value="F:transmembrane transporter activity"/>
    <property type="evidence" value="ECO:0007669"/>
    <property type="project" value="InterPro"/>
</dbReference>
<evidence type="ECO:0000256" key="6">
    <source>
        <dbReference type="SAM" id="Phobius"/>
    </source>
</evidence>
<dbReference type="SUPFAM" id="SSF103473">
    <property type="entry name" value="MFS general substrate transporter"/>
    <property type="match status" value="1"/>
</dbReference>
<reference evidence="8" key="1">
    <citation type="submission" date="2021-03" db="EMBL/GenBank/DDBJ databases">
        <authorList>
            <person name="Tagirdzhanova G."/>
        </authorList>
    </citation>
    <scope>NUCLEOTIDE SEQUENCE</scope>
</reference>
<dbReference type="InterPro" id="IPR036259">
    <property type="entry name" value="MFS_trans_sf"/>
</dbReference>
<protein>
    <recommendedName>
        <fullName evidence="7">Major facilitator superfamily (MFS) profile domain-containing protein</fullName>
    </recommendedName>
</protein>
<dbReference type="OrthoDB" id="6770063at2759"/>
<comment type="subcellular location">
    <subcellularLocation>
        <location evidence="1">Membrane</location>
        <topology evidence="1">Multi-pass membrane protein</topology>
    </subcellularLocation>
</comment>
<feature type="transmembrane region" description="Helical" evidence="6">
    <location>
        <begin position="347"/>
        <end position="366"/>
    </location>
</feature>
<feature type="transmembrane region" description="Helical" evidence="6">
    <location>
        <begin position="269"/>
        <end position="291"/>
    </location>
</feature>
<name>A0A8H3IAG8_9LECA</name>
<evidence type="ECO:0000256" key="5">
    <source>
        <dbReference type="SAM" id="MobiDB-lite"/>
    </source>
</evidence>
<feature type="domain" description="Major facilitator superfamily (MFS) profile" evidence="7">
    <location>
        <begin position="116"/>
        <end position="548"/>
    </location>
</feature>
<dbReference type="InterPro" id="IPR011701">
    <property type="entry name" value="MFS"/>
</dbReference>
<evidence type="ECO:0000313" key="8">
    <source>
        <dbReference type="EMBL" id="CAF9909110.1"/>
    </source>
</evidence>
<accession>A0A8H3IAG8</accession>
<dbReference type="Gene3D" id="1.20.1250.20">
    <property type="entry name" value="MFS general substrate transporter like domains"/>
    <property type="match status" value="1"/>
</dbReference>
<keyword evidence="4 6" id="KW-0472">Membrane</keyword>
<dbReference type="Pfam" id="PF07690">
    <property type="entry name" value="MFS_1"/>
    <property type="match status" value="1"/>
</dbReference>
<dbReference type="PANTHER" id="PTHR23502:SF60">
    <property type="entry name" value="MAJOR FACILITATOR SUPERFAMILY (MFS) PROFILE DOMAIN-CONTAINING PROTEIN-RELATED"/>
    <property type="match status" value="1"/>
</dbReference>
<proteinExistence type="predicted"/>
<feature type="transmembrane region" description="Helical" evidence="6">
    <location>
        <begin position="487"/>
        <end position="512"/>
    </location>
</feature>
<feature type="transmembrane region" description="Helical" evidence="6">
    <location>
        <begin position="244"/>
        <end position="263"/>
    </location>
</feature>
<evidence type="ECO:0000259" key="7">
    <source>
        <dbReference type="PROSITE" id="PS50850"/>
    </source>
</evidence>
<evidence type="ECO:0000256" key="1">
    <source>
        <dbReference type="ARBA" id="ARBA00004141"/>
    </source>
</evidence>
<evidence type="ECO:0000256" key="3">
    <source>
        <dbReference type="ARBA" id="ARBA00022989"/>
    </source>
</evidence>
<feature type="transmembrane region" description="Helical" evidence="6">
    <location>
        <begin position="524"/>
        <end position="543"/>
    </location>
</feature>
<dbReference type="Proteomes" id="UP000664521">
    <property type="component" value="Unassembled WGS sequence"/>
</dbReference>
<evidence type="ECO:0000313" key="9">
    <source>
        <dbReference type="Proteomes" id="UP000664521"/>
    </source>
</evidence>
<feature type="transmembrane region" description="Helical" evidence="6">
    <location>
        <begin position="427"/>
        <end position="446"/>
    </location>
</feature>
<dbReference type="CDD" id="cd17323">
    <property type="entry name" value="MFS_Tpo1_MDR_like"/>
    <property type="match status" value="1"/>
</dbReference>
<feature type="transmembrane region" description="Helical" evidence="6">
    <location>
        <begin position="114"/>
        <end position="135"/>
    </location>
</feature>
<dbReference type="AlphaFoldDB" id="A0A8H3IAG8"/>
<sequence length="556" mass="61279">MDSDPPRLSRVLIGQHLDDQSHYQERGEVFGEGRVDQSQSYPLGNLENGNAAVSQSTIAEEHMENREGIVNEHDVEAPLEKARSSRSVKDPDLVTWESSEDPANPKNWSTKRRWGATLVVSSFTFISPVSSSLVAPAISTIAQEFNMTNEVEQQMVLSVFVLAYAVGPLFLGPLSEIYGRVPVLQLANLFYLVFNTACGASKNTSQMIAFRFLSGLGGSAPQAIGGGVISDCWRPEERGRAISIYSLAPLLGPAIGPIAGGFITEHTTWRWAFYSVSIADALVQISGLFLLQETYPPQILHRKAKKLRQETGRKSLRTEFEHPERSFANTIRRALIRPFRLLGTQPIVQVLALYMAYIYGLTYLVLSTFPRLWTERYHESIGIGGLNYLSLAIGFFVAAQICGPASDRIYRRLKGRNGDVGKPEFRIPLLLPGSMLIPCGLFLYGWSAQYQVHWIVPNIGAVIFSGGTIIGFQVVQTYIVDAYTTYAASAIGAVTVLRSLAGFGFPLFAPYMYNALDDGWGNSLLGFLAIGIGLPAPFLLWFYGQKLRERSPFAAG</sequence>
<dbReference type="FunFam" id="1.20.1250.20:FF:000011">
    <property type="entry name" value="MFS multidrug transporter, putative"/>
    <property type="match status" value="1"/>
</dbReference>
<dbReference type="InterPro" id="IPR020846">
    <property type="entry name" value="MFS_dom"/>
</dbReference>
<comment type="caution">
    <text evidence="8">The sequence shown here is derived from an EMBL/GenBank/DDBJ whole genome shotgun (WGS) entry which is preliminary data.</text>
</comment>
<organism evidence="8 9">
    <name type="scientific">Heterodermia speciosa</name>
    <dbReference type="NCBI Taxonomy" id="116794"/>
    <lineage>
        <taxon>Eukaryota</taxon>
        <taxon>Fungi</taxon>
        <taxon>Dikarya</taxon>
        <taxon>Ascomycota</taxon>
        <taxon>Pezizomycotina</taxon>
        <taxon>Lecanoromycetes</taxon>
        <taxon>OSLEUM clade</taxon>
        <taxon>Lecanoromycetidae</taxon>
        <taxon>Caliciales</taxon>
        <taxon>Physciaceae</taxon>
        <taxon>Heterodermia</taxon>
    </lineage>
</organism>
<gene>
    <name evidence="8" type="ORF">HETSPECPRED_008835</name>
</gene>
<feature type="region of interest" description="Disordered" evidence="5">
    <location>
        <begin position="77"/>
        <end position="108"/>
    </location>
</feature>
<evidence type="ECO:0000256" key="4">
    <source>
        <dbReference type="ARBA" id="ARBA00023136"/>
    </source>
</evidence>
<feature type="compositionally biased region" description="Basic and acidic residues" evidence="5">
    <location>
        <begin position="77"/>
        <end position="92"/>
    </location>
</feature>
<evidence type="ECO:0000256" key="2">
    <source>
        <dbReference type="ARBA" id="ARBA00022692"/>
    </source>
</evidence>
<keyword evidence="9" id="KW-1185">Reference proteome</keyword>
<dbReference type="EMBL" id="CAJPDS010000007">
    <property type="protein sequence ID" value="CAF9909110.1"/>
    <property type="molecule type" value="Genomic_DNA"/>
</dbReference>
<feature type="transmembrane region" description="Helical" evidence="6">
    <location>
        <begin position="386"/>
        <end position="406"/>
    </location>
</feature>
<dbReference type="PANTHER" id="PTHR23502">
    <property type="entry name" value="MAJOR FACILITATOR SUPERFAMILY"/>
    <property type="match status" value="1"/>
</dbReference>
<keyword evidence="3 6" id="KW-1133">Transmembrane helix</keyword>